<gene>
    <name evidence="2" type="ORF">FOZG_08219</name>
</gene>
<feature type="region of interest" description="Disordered" evidence="1">
    <location>
        <begin position="74"/>
        <end position="94"/>
    </location>
</feature>
<accession>W9K3U4</accession>
<evidence type="ECO:0000313" key="2">
    <source>
        <dbReference type="EMBL" id="EWZ38981.1"/>
    </source>
</evidence>
<reference evidence="2" key="1">
    <citation type="submission" date="2011-06" db="EMBL/GenBank/DDBJ databases">
        <title>The Genome Sequence of Fusarium oxysporum Fo47.</title>
        <authorList>
            <consortium name="The Broad Institute Genome Sequencing Platform"/>
            <person name="Ma L.-J."/>
            <person name="Gale L.R."/>
            <person name="Schwartz D.C."/>
            <person name="Zhou S."/>
            <person name="Corby-Kistler H."/>
            <person name="Young S.K."/>
            <person name="Zeng Q."/>
            <person name="Gargeya S."/>
            <person name="Fitzgerald M."/>
            <person name="Haas B."/>
            <person name="Abouelleil A."/>
            <person name="Alvarado L."/>
            <person name="Arachchi H.M."/>
            <person name="Berlin A."/>
            <person name="Brown A."/>
            <person name="Chapman S.B."/>
            <person name="Chen Z."/>
            <person name="Dunbar C."/>
            <person name="Freedman E."/>
            <person name="Gearin G."/>
            <person name="Gellesch M."/>
            <person name="Goldberg J."/>
            <person name="Griggs A."/>
            <person name="Gujja S."/>
            <person name="Heiman D."/>
            <person name="Howarth C."/>
            <person name="Larson L."/>
            <person name="Lui A."/>
            <person name="MacDonald P.J.P."/>
            <person name="Mehta T."/>
            <person name="Montmayeur A."/>
            <person name="Murphy C."/>
            <person name="Neiman D."/>
            <person name="Pearson M."/>
            <person name="Priest M."/>
            <person name="Roberts A."/>
            <person name="Saif S."/>
            <person name="Shea T."/>
            <person name="Shenoy N."/>
            <person name="Sisk P."/>
            <person name="Stolte C."/>
            <person name="Sykes S."/>
            <person name="Wortman J."/>
            <person name="Nusbaum C."/>
            <person name="Birren B."/>
        </authorList>
    </citation>
    <scope>NUCLEOTIDE SEQUENCE [LARGE SCALE GENOMIC DNA]</scope>
    <source>
        <strain evidence="2">Fo47</strain>
    </source>
</reference>
<feature type="region of interest" description="Disordered" evidence="1">
    <location>
        <begin position="1"/>
        <end position="21"/>
    </location>
</feature>
<reference evidence="2" key="2">
    <citation type="submission" date="2012-06" db="EMBL/GenBank/DDBJ databases">
        <title>Annotation of the Genome Sequence of Fusarium oxysporum Fo47.</title>
        <authorList>
            <consortium name="The Broad Institute Genomics Platform"/>
            <person name="Ma L.-J."/>
            <person name="Corby-Kistler H."/>
            <person name="Broz K."/>
            <person name="Gale L.R."/>
            <person name="Jonkers W."/>
            <person name="O'Donnell K."/>
            <person name="Ploetz R."/>
            <person name="Steinberg C."/>
            <person name="Schwartz D.C."/>
            <person name="VanEtten H."/>
            <person name="Zhou S."/>
            <person name="Young S.K."/>
            <person name="Zeng Q."/>
            <person name="Gargeya S."/>
            <person name="Fitzgerald M."/>
            <person name="Abouelleil A."/>
            <person name="Alvarado L."/>
            <person name="Chapman S.B."/>
            <person name="Gainer-Dewar J."/>
            <person name="Goldberg J."/>
            <person name="Griggs A."/>
            <person name="Gujja S."/>
            <person name="Hansen M."/>
            <person name="Howarth C."/>
            <person name="Imamovic A."/>
            <person name="Ireland A."/>
            <person name="Larimer J."/>
            <person name="McCowan C."/>
            <person name="Murphy C."/>
            <person name="Pearson M."/>
            <person name="Poon T.W."/>
            <person name="Priest M."/>
            <person name="Roberts A."/>
            <person name="Saif S."/>
            <person name="Shea T."/>
            <person name="Sykes S."/>
            <person name="Wortman J."/>
            <person name="Nusbaum C."/>
            <person name="Birren B."/>
        </authorList>
    </citation>
    <scope>NUCLEOTIDE SEQUENCE</scope>
    <source>
        <strain evidence="2">Fo47</strain>
    </source>
</reference>
<feature type="compositionally biased region" description="Basic and acidic residues" evidence="1">
    <location>
        <begin position="83"/>
        <end position="94"/>
    </location>
</feature>
<dbReference type="AlphaFoldDB" id="W9K3U4"/>
<protein>
    <submittedName>
        <fullName evidence="2">Uncharacterized protein</fullName>
    </submittedName>
</protein>
<dbReference type="HOGENOM" id="CLU_157394_0_0_1"/>
<proteinExistence type="predicted"/>
<sequence length="154" mass="17418">MITLASPSEASRKATKQASRVMSSLKNTLWSTFSKTPKQHLKEQMPKYQLCSNPSITITDAETGEEWDFVDHDELDGDLANSDDNRTSSEELEMNAREQEDLLHPRPHFHPDSLRSATINTNLPTPTTHPTLDALYDNLLRYPQDSPATDITKH</sequence>
<organism evidence="2">
    <name type="scientific">Fusarium oxysporum Fo47</name>
    <dbReference type="NCBI Taxonomy" id="660027"/>
    <lineage>
        <taxon>Eukaryota</taxon>
        <taxon>Fungi</taxon>
        <taxon>Dikarya</taxon>
        <taxon>Ascomycota</taxon>
        <taxon>Pezizomycotina</taxon>
        <taxon>Sordariomycetes</taxon>
        <taxon>Hypocreomycetidae</taxon>
        <taxon>Hypocreales</taxon>
        <taxon>Nectriaceae</taxon>
        <taxon>Fusarium</taxon>
        <taxon>Fusarium oxysporum species complex</taxon>
    </lineage>
</organism>
<dbReference type="Proteomes" id="UP000030766">
    <property type="component" value="Unassembled WGS sequence"/>
</dbReference>
<evidence type="ECO:0000256" key="1">
    <source>
        <dbReference type="SAM" id="MobiDB-lite"/>
    </source>
</evidence>
<dbReference type="EMBL" id="JH717900">
    <property type="protein sequence ID" value="EWZ38981.1"/>
    <property type="molecule type" value="Genomic_DNA"/>
</dbReference>
<dbReference type="VEuPathDB" id="FungiDB:FOZG_08219"/>
<name>W9K3U4_FUSOX</name>